<keyword evidence="2" id="KW-0812">Transmembrane</keyword>
<feature type="coiled-coil region" evidence="1">
    <location>
        <begin position="247"/>
        <end position="274"/>
    </location>
</feature>
<name>A0ABU2ZXB1_9GAMM</name>
<evidence type="ECO:0000256" key="1">
    <source>
        <dbReference type="SAM" id="Coils"/>
    </source>
</evidence>
<accession>A0ABU2ZXB1</accession>
<keyword evidence="1" id="KW-0175">Coiled coil</keyword>
<evidence type="ECO:0000256" key="2">
    <source>
        <dbReference type="SAM" id="Phobius"/>
    </source>
</evidence>
<dbReference type="SUPFAM" id="SSF53850">
    <property type="entry name" value="Periplasmic binding protein-like II"/>
    <property type="match status" value="1"/>
</dbReference>
<dbReference type="Proteomes" id="UP001266357">
    <property type="component" value="Unassembled WGS sequence"/>
</dbReference>
<evidence type="ECO:0000259" key="3">
    <source>
        <dbReference type="Pfam" id="PF00497"/>
    </source>
</evidence>
<reference evidence="4 5" key="1">
    <citation type="submission" date="2023-09" db="EMBL/GenBank/DDBJ databases">
        <authorList>
            <person name="Rey-Velasco X."/>
        </authorList>
    </citation>
    <scope>NUCLEOTIDE SEQUENCE [LARGE SCALE GENOMIC DNA]</scope>
    <source>
        <strain evidence="4 5">W431</strain>
    </source>
</reference>
<feature type="domain" description="Solute-binding protein family 3/N-terminal" evidence="3">
    <location>
        <begin position="57"/>
        <end position="260"/>
    </location>
</feature>
<dbReference type="InterPro" id="IPR001638">
    <property type="entry name" value="Solute-binding_3/MltF_N"/>
</dbReference>
<keyword evidence="2" id="KW-1133">Transmembrane helix</keyword>
<organism evidence="4 5">
    <name type="scientific">Thalassotalea castellviae</name>
    <dbReference type="NCBI Taxonomy" id="3075612"/>
    <lineage>
        <taxon>Bacteria</taxon>
        <taxon>Pseudomonadati</taxon>
        <taxon>Pseudomonadota</taxon>
        <taxon>Gammaproteobacteria</taxon>
        <taxon>Alteromonadales</taxon>
        <taxon>Colwelliaceae</taxon>
        <taxon>Thalassotalea</taxon>
    </lineage>
</organism>
<evidence type="ECO:0000313" key="4">
    <source>
        <dbReference type="EMBL" id="MDT0602180.1"/>
    </source>
</evidence>
<dbReference type="PANTHER" id="PTHR38834:SF3">
    <property type="entry name" value="SOLUTE-BINDING PROTEIN FAMILY 3_N-TERMINAL DOMAIN-CONTAINING PROTEIN"/>
    <property type="match status" value="1"/>
</dbReference>
<dbReference type="RefSeq" id="WP_311575930.1">
    <property type="nucleotide sequence ID" value="NZ_JAVRIF010000001.1"/>
</dbReference>
<feature type="transmembrane region" description="Helical" evidence="2">
    <location>
        <begin position="21"/>
        <end position="41"/>
    </location>
</feature>
<evidence type="ECO:0000313" key="5">
    <source>
        <dbReference type="Proteomes" id="UP001266357"/>
    </source>
</evidence>
<keyword evidence="2" id="KW-0472">Membrane</keyword>
<dbReference type="EMBL" id="JAVRIF010000001">
    <property type="protein sequence ID" value="MDT0602180.1"/>
    <property type="molecule type" value="Genomic_DNA"/>
</dbReference>
<dbReference type="Gene3D" id="3.40.190.10">
    <property type="entry name" value="Periplasmic binding protein-like II"/>
    <property type="match status" value="2"/>
</dbReference>
<comment type="caution">
    <text evidence="4">The sequence shown here is derived from an EMBL/GenBank/DDBJ whole genome shotgun (WGS) entry which is preliminary data.</text>
</comment>
<keyword evidence="5" id="KW-1185">Reference proteome</keyword>
<gene>
    <name evidence="4" type="ORF">RM573_01065</name>
</gene>
<protein>
    <submittedName>
        <fullName evidence="4">Transporter substrate-binding domain-containing protein</fullName>
    </submittedName>
</protein>
<dbReference type="Pfam" id="PF00497">
    <property type="entry name" value="SBP_bac_3"/>
    <property type="match status" value="1"/>
</dbReference>
<sequence>MVLYKLEHKLSNCKLTFNRGFLFNVYKVIISFFFCLISLQLNANEQAAQPEITFYTEVYPPANYFENGELKGITVDTLKAIWQELKQPEQFINIVPWARGYRNTLDKPNSALFTMSRTPPREKLFKWVGPIFNSTHVIMTKKSNQFNFTELTQLFEYKVAAVRGDISEISLIKLGFPNQNIAKVTELKLAYKMMETGRVDMLVATIHGFQHLAQQLNFDHTKYENVWQVNKFANYIAFNIETPDSIIKQYQTALNNISEEHLQIKQKYKLALEEY</sequence>
<dbReference type="PANTHER" id="PTHR38834">
    <property type="entry name" value="PERIPLASMIC SUBSTRATE BINDING PROTEIN FAMILY 3"/>
    <property type="match status" value="1"/>
</dbReference>
<proteinExistence type="predicted"/>